<dbReference type="EC" id="3.4.21.92" evidence="7"/>
<dbReference type="GO" id="GO:0004252">
    <property type="term" value="F:serine-type endopeptidase activity"/>
    <property type="evidence" value="ECO:0007669"/>
    <property type="project" value="UniProtKB-UniRule"/>
</dbReference>
<dbReference type="GO" id="GO:0005737">
    <property type="term" value="C:cytoplasm"/>
    <property type="evidence" value="ECO:0007669"/>
    <property type="project" value="UniProtKB-SubCell"/>
</dbReference>
<comment type="caution">
    <text evidence="12">The sequence shown here is derived from an EMBL/GenBank/DDBJ whole genome shotgun (WGS) entry which is preliminary data.</text>
</comment>
<keyword evidence="4 7" id="KW-0378">Hydrolase</keyword>
<dbReference type="GO" id="GO:0004176">
    <property type="term" value="F:ATP-dependent peptidase activity"/>
    <property type="evidence" value="ECO:0007669"/>
    <property type="project" value="InterPro"/>
</dbReference>
<dbReference type="Pfam" id="PF00574">
    <property type="entry name" value="CLP_protease"/>
    <property type="match status" value="1"/>
</dbReference>
<dbReference type="EMBL" id="JAUHQC010000006">
    <property type="protein sequence ID" value="MDN4532901.1"/>
    <property type="molecule type" value="Genomic_DNA"/>
</dbReference>
<dbReference type="CDD" id="cd07017">
    <property type="entry name" value="S14_ClpP_2"/>
    <property type="match status" value="1"/>
</dbReference>
<keyword evidence="10" id="KW-1133">Transmembrane helix</keyword>
<dbReference type="InterPro" id="IPR029045">
    <property type="entry name" value="ClpP/crotonase-like_dom_sf"/>
</dbReference>
<evidence type="ECO:0000256" key="7">
    <source>
        <dbReference type="HAMAP-Rule" id="MF_00444"/>
    </source>
</evidence>
<feature type="active site" evidence="7 8">
    <location>
        <position position="118"/>
    </location>
</feature>
<evidence type="ECO:0000256" key="10">
    <source>
        <dbReference type="SAM" id="Phobius"/>
    </source>
</evidence>
<evidence type="ECO:0000256" key="6">
    <source>
        <dbReference type="ARBA" id="ARBA00034021"/>
    </source>
</evidence>
<evidence type="ECO:0000256" key="5">
    <source>
        <dbReference type="ARBA" id="ARBA00022825"/>
    </source>
</evidence>
<evidence type="ECO:0000313" key="12">
    <source>
        <dbReference type="EMBL" id="PNZ66765.1"/>
    </source>
</evidence>
<comment type="catalytic activity">
    <reaction evidence="6 7 8">
        <text>Hydrolysis of proteins to small peptides in the presence of ATP and magnesium. alpha-casein is the usual test substrate. In the absence of ATP, only oligopeptides shorter than five residues are hydrolyzed (such as succinyl-Leu-Tyr-|-NHMec, and Leu-Tyr-Leu-|-Tyr-Trp, in which cleavage of the -Tyr-|-Leu- and -Tyr-|-Trp bonds also occurs).</text>
        <dbReference type="EC" id="3.4.21.92"/>
    </reaction>
</comment>
<dbReference type="SUPFAM" id="SSF52096">
    <property type="entry name" value="ClpP/crotonase"/>
    <property type="match status" value="1"/>
</dbReference>
<feature type="active site" description="Nucleophile" evidence="7">
    <location>
        <position position="93"/>
    </location>
</feature>
<dbReference type="HAMAP" id="MF_00444">
    <property type="entry name" value="ClpP"/>
    <property type="match status" value="1"/>
</dbReference>
<evidence type="ECO:0000256" key="9">
    <source>
        <dbReference type="RuleBase" id="RU003567"/>
    </source>
</evidence>
<evidence type="ECO:0000256" key="2">
    <source>
        <dbReference type="ARBA" id="ARBA00022490"/>
    </source>
</evidence>
<reference evidence="12 13" key="1">
    <citation type="submission" date="2017-08" db="EMBL/GenBank/DDBJ databases">
        <title>Draft genome sequences of 64 type strains of genus Staph aureus.</title>
        <authorList>
            <person name="Cole K."/>
            <person name="Golubchik T."/>
            <person name="Russell J."/>
            <person name="Foster D."/>
            <person name="Llewelyn M."/>
            <person name="Wilson D."/>
            <person name="Crook D."/>
            <person name="Paul J."/>
        </authorList>
    </citation>
    <scope>NUCLEOTIDE SEQUENCE [LARGE SCALE GENOMIC DNA]</scope>
    <source>
        <strain evidence="12 13">NCTC 12101</strain>
    </source>
</reference>
<keyword evidence="10" id="KW-0472">Membrane</keyword>
<comment type="subcellular location">
    <subcellularLocation>
        <location evidence="7">Cytoplasm</location>
    </subcellularLocation>
</comment>
<comment type="function">
    <text evidence="7">Cleaves peptides in various proteins in a process that requires ATP hydrolysis. Has a chymotrypsin-like activity. Plays a major role in the degradation of misfolded proteins.</text>
</comment>
<comment type="similarity">
    <text evidence="1 7 9">Belongs to the peptidase S14 family.</text>
</comment>
<dbReference type="GO" id="GO:0006515">
    <property type="term" value="P:protein quality control for misfolded or incompletely synthesized proteins"/>
    <property type="evidence" value="ECO:0007669"/>
    <property type="project" value="TreeGrafter"/>
</dbReference>
<proteinExistence type="inferred from homology"/>
<organism evidence="12 13">
    <name type="scientific">Staphylococcus auricularis</name>
    <dbReference type="NCBI Taxonomy" id="29379"/>
    <lineage>
        <taxon>Bacteria</taxon>
        <taxon>Bacillati</taxon>
        <taxon>Bacillota</taxon>
        <taxon>Bacilli</taxon>
        <taxon>Bacillales</taxon>
        <taxon>Staphylococcaceae</taxon>
        <taxon>Staphylococcus</taxon>
    </lineage>
</organism>
<gene>
    <name evidence="7" type="primary">clpP</name>
    <name evidence="12" type="ORF">CD158_07695</name>
    <name evidence="11" type="ORF">QYH67_04795</name>
</gene>
<dbReference type="Proteomes" id="UP001171687">
    <property type="component" value="Unassembled WGS sequence"/>
</dbReference>
<keyword evidence="10" id="KW-0812">Transmembrane</keyword>
<reference evidence="11" key="2">
    <citation type="submission" date="2023-07" db="EMBL/GenBank/DDBJ databases">
        <title>Evaluation of the beneficial properties of pineapple isolates.</title>
        <authorList>
            <person name="Adefiranye O."/>
        </authorList>
    </citation>
    <scope>NUCLEOTIDE SEQUENCE</scope>
    <source>
        <strain evidence="11">PAPLE_T1</strain>
    </source>
</reference>
<feature type="transmembrane region" description="Helical" evidence="10">
    <location>
        <begin position="83"/>
        <end position="102"/>
    </location>
</feature>
<protein>
    <recommendedName>
        <fullName evidence="7 9">ATP-dependent Clp protease proteolytic subunit</fullName>
        <ecNumber evidence="7">3.4.21.92</ecNumber>
    </recommendedName>
    <alternativeName>
        <fullName evidence="7">Endopeptidase Clp</fullName>
    </alternativeName>
</protein>
<dbReference type="InterPro" id="IPR001907">
    <property type="entry name" value="ClpP"/>
</dbReference>
<dbReference type="InterPro" id="IPR023562">
    <property type="entry name" value="ClpP/TepA"/>
</dbReference>
<dbReference type="NCBIfam" id="NF009205">
    <property type="entry name" value="PRK12553.1"/>
    <property type="match status" value="1"/>
</dbReference>
<evidence type="ECO:0000256" key="3">
    <source>
        <dbReference type="ARBA" id="ARBA00022670"/>
    </source>
</evidence>
<dbReference type="PRINTS" id="PR00127">
    <property type="entry name" value="CLPPROTEASEP"/>
</dbReference>
<dbReference type="GeneID" id="64981901"/>
<keyword evidence="3 7" id="KW-0645">Protease</keyword>
<evidence type="ECO:0000313" key="13">
    <source>
        <dbReference type="Proteomes" id="UP000242470"/>
    </source>
</evidence>
<sequence length="192" mass="21818">MTEKEQKASENSSEYLTQKMLETRTVLISGEINDELARDVVNKLLLLEATSDEPINIFLSTQGGHVDSGFYIRDMINFIKPKVNIIGSGWVVSAGIFIFLSGDKDRRYSLPNTRFMMHQPSGGVQGQSTEIEITAKEIVRTRKRINEIIAEETGQDLEKVEKDTNRDYWLNAEEAKEYGIVNQIISSRDEIK</sequence>
<dbReference type="PANTHER" id="PTHR10381">
    <property type="entry name" value="ATP-DEPENDENT CLP PROTEASE PROTEOLYTIC SUBUNIT"/>
    <property type="match status" value="1"/>
</dbReference>
<evidence type="ECO:0000256" key="8">
    <source>
        <dbReference type="PROSITE-ProRule" id="PRU10086"/>
    </source>
</evidence>
<name>A0AAP8PN65_9STAP</name>
<keyword evidence="5 7" id="KW-0720">Serine protease</keyword>
<evidence type="ECO:0000256" key="1">
    <source>
        <dbReference type="ARBA" id="ARBA00007039"/>
    </source>
</evidence>
<dbReference type="PROSITE" id="PS00382">
    <property type="entry name" value="CLP_PROTEASE_HIS"/>
    <property type="match status" value="1"/>
</dbReference>
<dbReference type="RefSeq" id="WP_059107673.1">
    <property type="nucleotide sequence ID" value="NZ_AP024589.1"/>
</dbReference>
<evidence type="ECO:0000313" key="11">
    <source>
        <dbReference type="EMBL" id="MDN4532901.1"/>
    </source>
</evidence>
<dbReference type="EMBL" id="PPQW01000051">
    <property type="protein sequence ID" value="PNZ66765.1"/>
    <property type="molecule type" value="Genomic_DNA"/>
</dbReference>
<evidence type="ECO:0000256" key="4">
    <source>
        <dbReference type="ARBA" id="ARBA00022801"/>
    </source>
</evidence>
<dbReference type="Gene3D" id="3.90.226.10">
    <property type="entry name" value="2-enoyl-CoA Hydratase, Chain A, domain 1"/>
    <property type="match status" value="1"/>
</dbReference>
<keyword evidence="2 7" id="KW-0963">Cytoplasm</keyword>
<dbReference type="Proteomes" id="UP000242470">
    <property type="component" value="Unassembled WGS sequence"/>
</dbReference>
<dbReference type="InterPro" id="IPR033135">
    <property type="entry name" value="ClpP_His_AS"/>
</dbReference>
<dbReference type="GO" id="GO:0009368">
    <property type="term" value="C:endopeptidase Clp complex"/>
    <property type="evidence" value="ECO:0007669"/>
    <property type="project" value="TreeGrafter"/>
</dbReference>
<accession>A0AAP8PN65</accession>
<dbReference type="AlphaFoldDB" id="A0AAP8PN65"/>
<dbReference type="PANTHER" id="PTHR10381:SF70">
    <property type="entry name" value="ATP-DEPENDENT CLP PROTEASE PROTEOLYTIC SUBUNIT"/>
    <property type="match status" value="1"/>
</dbReference>
<comment type="subunit">
    <text evidence="7">Fourteen ClpP subunits assemble into 2 heptameric rings which stack back to back to give a disk-like structure with a central cavity, resembling the structure of eukaryotic proteasomes.</text>
</comment>
<dbReference type="GO" id="GO:0051117">
    <property type="term" value="F:ATPase binding"/>
    <property type="evidence" value="ECO:0007669"/>
    <property type="project" value="TreeGrafter"/>
</dbReference>